<keyword evidence="3" id="KW-0973">c-di-GMP</keyword>
<feature type="domain" description="PAC" evidence="10">
    <location>
        <begin position="179"/>
        <end position="233"/>
    </location>
</feature>
<dbReference type="NCBIfam" id="TIGR00254">
    <property type="entry name" value="GGDEF"/>
    <property type="match status" value="1"/>
</dbReference>
<dbReference type="Gene3D" id="3.40.50.2300">
    <property type="match status" value="1"/>
</dbReference>
<dbReference type="CDD" id="cd01949">
    <property type="entry name" value="GGDEF"/>
    <property type="match status" value="1"/>
</dbReference>
<evidence type="ECO:0000256" key="1">
    <source>
        <dbReference type="ARBA" id="ARBA00001946"/>
    </source>
</evidence>
<dbReference type="Pfam" id="PF01590">
    <property type="entry name" value="GAF"/>
    <property type="match status" value="1"/>
</dbReference>
<reference evidence="13 14" key="1">
    <citation type="submission" date="2016-10" db="EMBL/GenBank/DDBJ databases">
        <authorList>
            <person name="de Groot N.N."/>
        </authorList>
    </citation>
    <scope>NUCLEOTIDE SEQUENCE [LARGE SCALE GENOMIC DNA]</scope>
    <source>
        <strain evidence="13 14">HLD2</strain>
    </source>
</reference>
<feature type="domain" description="Response regulatory" evidence="8">
    <location>
        <begin position="1801"/>
        <end position="1916"/>
    </location>
</feature>
<dbReference type="Pfam" id="PF08448">
    <property type="entry name" value="PAS_4"/>
    <property type="match status" value="1"/>
</dbReference>
<dbReference type="InterPro" id="IPR001633">
    <property type="entry name" value="EAL_dom"/>
</dbReference>
<proteinExistence type="predicted"/>
<dbReference type="FunFam" id="3.30.70.270:FF:000001">
    <property type="entry name" value="Diguanylate cyclase domain protein"/>
    <property type="match status" value="1"/>
</dbReference>
<dbReference type="CDD" id="cd01948">
    <property type="entry name" value="EAL"/>
    <property type="match status" value="1"/>
</dbReference>
<dbReference type="SUPFAM" id="SSF141868">
    <property type="entry name" value="EAL domain-like"/>
    <property type="match status" value="1"/>
</dbReference>
<evidence type="ECO:0000259" key="12">
    <source>
        <dbReference type="PROSITE" id="PS50887"/>
    </source>
</evidence>
<dbReference type="GO" id="GO:0006355">
    <property type="term" value="P:regulation of DNA-templated transcription"/>
    <property type="evidence" value="ECO:0007669"/>
    <property type="project" value="InterPro"/>
</dbReference>
<organism evidence="13 14">
    <name type="scientific">Thiohalomonas denitrificans</name>
    <dbReference type="NCBI Taxonomy" id="415747"/>
    <lineage>
        <taxon>Bacteria</taxon>
        <taxon>Pseudomonadati</taxon>
        <taxon>Pseudomonadota</taxon>
        <taxon>Gammaproteobacteria</taxon>
        <taxon>Thiohalomonadales</taxon>
        <taxon>Thiohalomonadaceae</taxon>
        <taxon>Thiohalomonas</taxon>
    </lineage>
</organism>
<dbReference type="InterPro" id="IPR001610">
    <property type="entry name" value="PAC"/>
</dbReference>
<keyword evidence="5" id="KW-0418">Kinase</keyword>
<feature type="domain" description="GGDEF" evidence="12">
    <location>
        <begin position="1392"/>
        <end position="1525"/>
    </location>
</feature>
<evidence type="ECO:0000259" key="9">
    <source>
        <dbReference type="PROSITE" id="PS50112"/>
    </source>
</evidence>
<protein>
    <recommendedName>
        <fullName evidence="2">cyclic-guanylate-specific phosphodiesterase</fullName>
        <ecNumber evidence="2">3.1.4.52</ecNumber>
    </recommendedName>
</protein>
<dbReference type="InterPro" id="IPR001789">
    <property type="entry name" value="Sig_transdc_resp-reg_receiver"/>
</dbReference>
<dbReference type="InterPro" id="IPR000160">
    <property type="entry name" value="GGDEF_dom"/>
</dbReference>
<dbReference type="InterPro" id="IPR052155">
    <property type="entry name" value="Biofilm_reg_signaling"/>
</dbReference>
<dbReference type="SMART" id="SM00448">
    <property type="entry name" value="REC"/>
    <property type="match status" value="1"/>
</dbReference>
<dbReference type="PROSITE" id="PS50112">
    <property type="entry name" value="PAS"/>
    <property type="match status" value="4"/>
</dbReference>
<dbReference type="Proteomes" id="UP000199648">
    <property type="component" value="Unassembled WGS sequence"/>
</dbReference>
<dbReference type="SUPFAM" id="SSF52172">
    <property type="entry name" value="CheY-like"/>
    <property type="match status" value="1"/>
</dbReference>
<dbReference type="PROSITE" id="PS50883">
    <property type="entry name" value="EAL"/>
    <property type="match status" value="1"/>
</dbReference>
<dbReference type="InterPro" id="IPR043128">
    <property type="entry name" value="Rev_trsase/Diguanyl_cyclase"/>
</dbReference>
<dbReference type="Gene3D" id="3.30.450.20">
    <property type="entry name" value="PAS domain"/>
    <property type="match status" value="6"/>
</dbReference>
<dbReference type="Pfam" id="PF00989">
    <property type="entry name" value="PAS"/>
    <property type="match status" value="1"/>
</dbReference>
<accession>A0A1G5QKR4</accession>
<feature type="domain" description="PAS" evidence="9">
    <location>
        <begin position="954"/>
        <end position="989"/>
    </location>
</feature>
<feature type="domain" description="PAS" evidence="9">
    <location>
        <begin position="1241"/>
        <end position="1305"/>
    </location>
</feature>
<dbReference type="Gene3D" id="3.30.70.270">
    <property type="match status" value="1"/>
</dbReference>
<dbReference type="Pfam" id="PF13185">
    <property type="entry name" value="GAF_2"/>
    <property type="match status" value="2"/>
</dbReference>
<evidence type="ECO:0000256" key="4">
    <source>
        <dbReference type="ARBA" id="ARBA00022679"/>
    </source>
</evidence>
<feature type="domain" description="PAC" evidence="10">
    <location>
        <begin position="1306"/>
        <end position="1360"/>
    </location>
</feature>
<dbReference type="Pfam" id="PF00563">
    <property type="entry name" value="EAL"/>
    <property type="match status" value="1"/>
</dbReference>
<keyword evidence="4" id="KW-0808">Transferase</keyword>
<dbReference type="STRING" id="415747.SAMN03097708_02267"/>
<dbReference type="SUPFAM" id="SSF55785">
    <property type="entry name" value="PYP-like sensor domain (PAS domain)"/>
    <property type="match status" value="5"/>
</dbReference>
<dbReference type="InterPro" id="IPR013656">
    <property type="entry name" value="PAS_4"/>
</dbReference>
<dbReference type="SUPFAM" id="SSF55073">
    <property type="entry name" value="Nucleotide cyclase"/>
    <property type="match status" value="1"/>
</dbReference>
<dbReference type="InterPro" id="IPR011006">
    <property type="entry name" value="CheY-like_superfamily"/>
</dbReference>
<dbReference type="Gene3D" id="3.20.20.450">
    <property type="entry name" value="EAL domain"/>
    <property type="match status" value="1"/>
</dbReference>
<feature type="domain" description="PAS" evidence="9">
    <location>
        <begin position="112"/>
        <end position="165"/>
    </location>
</feature>
<dbReference type="GO" id="GO:0071111">
    <property type="term" value="F:cyclic-guanylate-specific phosphodiesterase activity"/>
    <property type="evidence" value="ECO:0007669"/>
    <property type="project" value="UniProtKB-EC"/>
</dbReference>
<dbReference type="InterPro" id="IPR003018">
    <property type="entry name" value="GAF"/>
</dbReference>
<dbReference type="InterPro" id="IPR000014">
    <property type="entry name" value="PAS"/>
</dbReference>
<dbReference type="PROSITE" id="PS50110">
    <property type="entry name" value="RESPONSE_REGULATORY"/>
    <property type="match status" value="1"/>
</dbReference>
<dbReference type="Pfam" id="PF13426">
    <property type="entry name" value="PAS_9"/>
    <property type="match status" value="2"/>
</dbReference>
<feature type="modified residue" description="4-aspartylphosphate" evidence="7">
    <location>
        <position position="1850"/>
    </location>
</feature>
<evidence type="ECO:0000256" key="7">
    <source>
        <dbReference type="PROSITE-ProRule" id="PRU00169"/>
    </source>
</evidence>
<evidence type="ECO:0000256" key="2">
    <source>
        <dbReference type="ARBA" id="ARBA00012282"/>
    </source>
</evidence>
<dbReference type="PROSITE" id="PS50887">
    <property type="entry name" value="GGDEF"/>
    <property type="match status" value="1"/>
</dbReference>
<dbReference type="CDD" id="cd17569">
    <property type="entry name" value="REC_HupR-like"/>
    <property type="match status" value="1"/>
</dbReference>
<dbReference type="PROSITE" id="PS50113">
    <property type="entry name" value="PAC"/>
    <property type="match status" value="3"/>
</dbReference>
<keyword evidence="14" id="KW-1185">Reference proteome</keyword>
<comment type="cofactor">
    <cofactor evidence="1">
        <name>Mg(2+)</name>
        <dbReference type="ChEBI" id="CHEBI:18420"/>
    </cofactor>
</comment>
<evidence type="ECO:0000259" key="11">
    <source>
        <dbReference type="PROSITE" id="PS50883"/>
    </source>
</evidence>
<dbReference type="SMART" id="SM00065">
    <property type="entry name" value="GAF"/>
    <property type="match status" value="4"/>
</dbReference>
<sequence>MTVFDAVADAVFVHDRNYRVVYANPAYCKRSRLDAEACLGRPYWEVFPLREGPLPGCRQAIEQGGVEASEDEFTDSAGNVFLSRGYPVHCGEGSYAVHILVDVTAARREQSRLRQLRQALHEGREAFITIDAMYRINYVNPAFEALLGYRADELRGRTLELLSPEGAADEIQALLESPTNWEGETLRRHKDGTLIPVYLCLSAVRDEDGNQDGWVASLRDLRGEKAAQAELARQAGEMAERLKELNCLYAVANLTAPGDLPLEDLFGEIVSRLRAAHQYPDITEARIRFEGRDYASTGFVETSWLRRAPLRLDGATVGDIEVVYREARPPADHGPFLREEKRLLEAVADQLSAALADRRSRAALAEREAFYHSILEDMPGMVCRWRADGTITYVSESFCRYSGKTRDELVGRSFLPLIPAEDREELAQRLRSLTPDNPTMNVENRVFDAKGAIRWQRWTNRALFDAEGRLLEYQGVGEDITDEREAAEQVESFARFPKENPYPIARVAADGTLLLANPATDPLLEAAGVRGGAPVPPEWQAAVREALVRGQPQRFEQTSGEVCFLFVVTPIAEAGYANLYGTDVTELRRQEERLQRRVALETTLASASRDFVENPGEALDGAIERTLAAVGELAGGDRSYLFLFERDGERMSNTHEWCNAGITPLRENFQHLPTAPFEWSLGELRAHGRFHIGDVAGLPDGPERDTLRAQDVQSLALVSVMAGGEMVGFIGFDAVRRKTTWHTEDLRLLQLVADLVSSALARRGMEASLQRANRALRTLSACNEALIHAEDEQGLLRRVCEQVVEVGGYRMAWIGYAENDEQKNVPPRAHAGFEAGYLDTVKVTWSDEPSGRGPAGRAIVTGEPKVVRFAGSDPRFAPWRVEALKRGYRSVAGLPLSGGGENFGALLIYAGEPDAFDEAEMELLRDLAGDLAFGIVSLRARAEREQAAADLVRGEERLLRLVDTNPNAVLVVDREGGVRFANPAAEALFDRRLVDNAFGLPLAAEERTEVYVTRPGKPAVVAEMHAVELEWLGDPCWLVTLYDVTELRHQEVRLLRLNRTQSVLSECNQALVRAASEQELLEAFCGRLADIGGYRLAWVGYRQEDADRSVEPIARAGAAQAYLEGLRVGWGDDERGSGPTGVAIRTGEPAICRDSLDEPGFRPWREAAREHNLRSAIALPLRIDGEVIGALQIYADLPDAFDTEEQSLLAELADDLAFGIHGQRTRRAREQAEAVLQVRNRAVESAHDGIMVTAVDRGVVYVNPAFTQITGYSQEEMIGRDPGLLAGDDRDQPGIHALNSALKRGKEAAVLLRNYRSDGSLFWNELHVSPVVDADGTVGHYVGIINDVTDRKRYEEQLEYQANFDLLTGLPNRNLMQDRLAQALAHARRHDCLAALLFLDIDRFKLVNDTLGHDRGDELLQGVAKRLEAVLHSSDTVARYGGDEFVVILPDIGRPEDVAQVAERLLHVLSEPILMEGHEFQATASIGASLYPRDGRDGGTLLKNADSAMYQAKEMGRNNFQFFTAELNSRLLQRMGLESGLRRAIEREELTLHYQPQLDLHTGAVVGVEALLRWHHPELGMVSPADFIPLAEETGLIIPIGEWVLRSACRQAVQWRQAGMPPLTVAVNISARQMVRGDLVETVTAIIEETGLEPAVLEIELTESAMMERPEEMAAMLQRLKGIGVQLALDDFGTGFSSLSYLHRFPFDKVKIDKAFVHDITVNPHNAAIVLSILSLAKGLGLTVIAEGVENEAQLRYLRYRGCSQMQGFLYSRPLPPGEAADLVREGGLDLAALDEEELPTLLAVDDEPDITRALRRLLRRQGYRVLTATTPEEAFELMAMHRVQVLLCDQGMPEMKGTELLSRVKRLYPHTIRMILSDYIELNVITEAVNRGWVYKFLTKPWNDEELKAEIRGAFVEYEHNRMAADT</sequence>
<dbReference type="Pfam" id="PF13188">
    <property type="entry name" value="PAS_8"/>
    <property type="match status" value="1"/>
</dbReference>
<name>A0A1G5QKR4_9GAMM</name>
<feature type="domain" description="PAS" evidence="9">
    <location>
        <begin position="367"/>
        <end position="437"/>
    </location>
</feature>
<dbReference type="InterPro" id="IPR013767">
    <property type="entry name" value="PAS_fold"/>
</dbReference>
<dbReference type="GO" id="GO:0071732">
    <property type="term" value="P:cellular response to nitric oxide"/>
    <property type="evidence" value="ECO:0007669"/>
    <property type="project" value="UniProtKB-ARBA"/>
</dbReference>
<evidence type="ECO:0000259" key="8">
    <source>
        <dbReference type="PROSITE" id="PS50110"/>
    </source>
</evidence>
<gene>
    <name evidence="13" type="ORF">SAMN03097708_02267</name>
</gene>
<dbReference type="SUPFAM" id="SSF55781">
    <property type="entry name" value="GAF domain-like"/>
    <property type="match status" value="3"/>
</dbReference>
<evidence type="ECO:0000256" key="6">
    <source>
        <dbReference type="ARBA" id="ARBA00051114"/>
    </source>
</evidence>
<dbReference type="CDD" id="cd00130">
    <property type="entry name" value="PAS"/>
    <property type="match status" value="4"/>
</dbReference>
<dbReference type="InterPro" id="IPR000700">
    <property type="entry name" value="PAS-assoc_C"/>
</dbReference>
<evidence type="ECO:0000256" key="3">
    <source>
        <dbReference type="ARBA" id="ARBA00022636"/>
    </source>
</evidence>
<dbReference type="InterPro" id="IPR029016">
    <property type="entry name" value="GAF-like_dom_sf"/>
</dbReference>
<dbReference type="Pfam" id="PF00990">
    <property type="entry name" value="GGDEF"/>
    <property type="match status" value="1"/>
</dbReference>
<dbReference type="InterPro" id="IPR029787">
    <property type="entry name" value="Nucleotide_cyclase"/>
</dbReference>
<dbReference type="SMART" id="SM00091">
    <property type="entry name" value="PAS"/>
    <property type="match status" value="6"/>
</dbReference>
<evidence type="ECO:0000313" key="14">
    <source>
        <dbReference type="Proteomes" id="UP000199648"/>
    </source>
</evidence>
<comment type="catalytic activity">
    <reaction evidence="6">
        <text>3',3'-c-di-GMP + H2O = 5'-phosphoguanylyl(3'-&gt;5')guanosine + H(+)</text>
        <dbReference type="Rhea" id="RHEA:24902"/>
        <dbReference type="ChEBI" id="CHEBI:15377"/>
        <dbReference type="ChEBI" id="CHEBI:15378"/>
        <dbReference type="ChEBI" id="CHEBI:58754"/>
        <dbReference type="ChEBI" id="CHEBI:58805"/>
        <dbReference type="EC" id="3.1.4.52"/>
    </reaction>
    <physiologicalReaction direction="left-to-right" evidence="6">
        <dbReference type="Rhea" id="RHEA:24903"/>
    </physiologicalReaction>
</comment>
<dbReference type="InterPro" id="IPR035965">
    <property type="entry name" value="PAS-like_dom_sf"/>
</dbReference>
<dbReference type="Pfam" id="PF00072">
    <property type="entry name" value="Response_reg"/>
    <property type="match status" value="1"/>
</dbReference>
<evidence type="ECO:0000256" key="5">
    <source>
        <dbReference type="ARBA" id="ARBA00022777"/>
    </source>
</evidence>
<dbReference type="PANTHER" id="PTHR44757:SF2">
    <property type="entry name" value="BIOFILM ARCHITECTURE MAINTENANCE PROTEIN MBAA"/>
    <property type="match status" value="1"/>
</dbReference>
<dbReference type="Gene3D" id="3.30.450.40">
    <property type="match status" value="3"/>
</dbReference>
<dbReference type="SMART" id="SM00052">
    <property type="entry name" value="EAL"/>
    <property type="match status" value="1"/>
</dbReference>
<dbReference type="EMBL" id="FMWD01000006">
    <property type="protein sequence ID" value="SCZ62150.1"/>
    <property type="molecule type" value="Genomic_DNA"/>
</dbReference>
<dbReference type="GO" id="GO:0000160">
    <property type="term" value="P:phosphorelay signal transduction system"/>
    <property type="evidence" value="ECO:0007669"/>
    <property type="project" value="InterPro"/>
</dbReference>
<dbReference type="EC" id="3.1.4.52" evidence="2"/>
<dbReference type="GO" id="GO:0016301">
    <property type="term" value="F:kinase activity"/>
    <property type="evidence" value="ECO:0007669"/>
    <property type="project" value="UniProtKB-KW"/>
</dbReference>
<dbReference type="InterPro" id="IPR035919">
    <property type="entry name" value="EAL_sf"/>
</dbReference>
<keyword evidence="7" id="KW-0597">Phosphoprotein</keyword>
<dbReference type="FunFam" id="3.20.20.450:FF:000001">
    <property type="entry name" value="Cyclic di-GMP phosphodiesterase yahA"/>
    <property type="match status" value="1"/>
</dbReference>
<evidence type="ECO:0000313" key="13">
    <source>
        <dbReference type="EMBL" id="SCZ62150.1"/>
    </source>
</evidence>
<dbReference type="PANTHER" id="PTHR44757">
    <property type="entry name" value="DIGUANYLATE CYCLASE DGCP"/>
    <property type="match status" value="1"/>
</dbReference>
<dbReference type="SMART" id="SM00267">
    <property type="entry name" value="GGDEF"/>
    <property type="match status" value="1"/>
</dbReference>
<evidence type="ECO:0000259" key="10">
    <source>
        <dbReference type="PROSITE" id="PS50113"/>
    </source>
</evidence>
<feature type="domain" description="EAL" evidence="11">
    <location>
        <begin position="1534"/>
        <end position="1788"/>
    </location>
</feature>
<feature type="domain" description="PAC" evidence="10">
    <location>
        <begin position="440"/>
        <end position="492"/>
    </location>
</feature>
<dbReference type="SMART" id="SM00086">
    <property type="entry name" value="PAC"/>
    <property type="match status" value="3"/>
</dbReference>
<dbReference type="NCBIfam" id="TIGR00229">
    <property type="entry name" value="sensory_box"/>
    <property type="match status" value="3"/>
</dbReference>